<dbReference type="RefSeq" id="WP_160209385.1">
    <property type="nucleotide sequence ID" value="NZ_JBCLRJ010000006.1"/>
</dbReference>
<dbReference type="EC" id="5.4.99.25" evidence="5"/>
<proteinExistence type="inferred from homology"/>
<dbReference type="PANTHER" id="PTHR13767">
    <property type="entry name" value="TRNA-PSEUDOURIDINE SYNTHASE"/>
    <property type="match status" value="1"/>
</dbReference>
<dbReference type="InterPro" id="IPR032819">
    <property type="entry name" value="TruB_C"/>
</dbReference>
<dbReference type="EMBL" id="QXWZ01000008">
    <property type="protein sequence ID" value="NBI78536.1"/>
    <property type="molecule type" value="Genomic_DNA"/>
</dbReference>
<reference evidence="8 9" key="1">
    <citation type="submission" date="2018-08" db="EMBL/GenBank/DDBJ databases">
        <title>Murine metabolic-syndrome-specific gut microbial biobank.</title>
        <authorList>
            <person name="Liu C."/>
        </authorList>
    </citation>
    <scope>NUCLEOTIDE SEQUENCE [LARGE SCALE GENOMIC DNA]</scope>
    <source>
        <strain evidence="8 9">X69</strain>
    </source>
</reference>
<organism evidence="8 9">
    <name type="scientific">Anaerotruncus colihominis</name>
    <dbReference type="NCBI Taxonomy" id="169435"/>
    <lineage>
        <taxon>Bacteria</taxon>
        <taxon>Bacillati</taxon>
        <taxon>Bacillota</taxon>
        <taxon>Clostridia</taxon>
        <taxon>Eubacteriales</taxon>
        <taxon>Oscillospiraceae</taxon>
        <taxon>Anaerotruncus</taxon>
    </lineage>
</organism>
<comment type="similarity">
    <text evidence="2 5">Belongs to the pseudouridine synthase TruB family. Type 1 subfamily.</text>
</comment>
<evidence type="ECO:0000256" key="1">
    <source>
        <dbReference type="ARBA" id="ARBA00000385"/>
    </source>
</evidence>
<dbReference type="InterPro" id="IPR002501">
    <property type="entry name" value="PsdUridine_synth_N"/>
</dbReference>
<dbReference type="NCBIfam" id="TIGR00431">
    <property type="entry name" value="TruB"/>
    <property type="match status" value="1"/>
</dbReference>
<evidence type="ECO:0000256" key="3">
    <source>
        <dbReference type="ARBA" id="ARBA00022694"/>
    </source>
</evidence>
<dbReference type="GO" id="GO:0160148">
    <property type="term" value="F:tRNA pseudouridine(55) synthase activity"/>
    <property type="evidence" value="ECO:0007669"/>
    <property type="project" value="UniProtKB-EC"/>
</dbReference>
<evidence type="ECO:0000313" key="8">
    <source>
        <dbReference type="EMBL" id="NBI78536.1"/>
    </source>
</evidence>
<sequence>MIEQGGILCIDKPEGFTSFDVVAKLRGIARERRVGHAGTLDPMATGVLPLFFGRATKACDILPQQDKRYLASFKLGVTTDTQDITGTVLSEQTPDADEARVRAAAAGLVGDIMQTPPMYSAVRVNGQRLYELARRGVEVERAARPVTVHSIDFTVCDVQANAFTIDVHCSKGTYIRTLIADIGAALGCGAVMTALRRIMAAGFTLADCVTIEQAQQAAQDGAFGTLLRPVETAFGALPRVVLNEKQTKMFLNGVRLDMERVACKRAGDTYTVYAHNRRFLGVAREQGGLLCMQKLFTLEV</sequence>
<dbReference type="InterPro" id="IPR014780">
    <property type="entry name" value="tRNA_psdUridine_synth_TruB"/>
</dbReference>
<feature type="active site" description="Nucleophile" evidence="5">
    <location>
        <position position="41"/>
    </location>
</feature>
<dbReference type="CDD" id="cd02573">
    <property type="entry name" value="PseudoU_synth_EcTruB"/>
    <property type="match status" value="1"/>
</dbReference>
<evidence type="ECO:0000259" key="7">
    <source>
        <dbReference type="Pfam" id="PF16198"/>
    </source>
</evidence>
<dbReference type="Proteomes" id="UP000446348">
    <property type="component" value="Unassembled WGS sequence"/>
</dbReference>
<comment type="caution">
    <text evidence="8">The sequence shown here is derived from an EMBL/GenBank/DDBJ whole genome shotgun (WGS) entry which is preliminary data.</text>
</comment>
<dbReference type="GO" id="GO:0031119">
    <property type="term" value="P:tRNA pseudouridine synthesis"/>
    <property type="evidence" value="ECO:0007669"/>
    <property type="project" value="UniProtKB-UniRule"/>
</dbReference>
<keyword evidence="4 5" id="KW-0413">Isomerase</keyword>
<dbReference type="HAMAP" id="MF_01080">
    <property type="entry name" value="TruB_bact"/>
    <property type="match status" value="1"/>
</dbReference>
<accession>A0A845REJ8</accession>
<dbReference type="OrthoDB" id="9802309at2"/>
<name>A0A845REJ8_9FIRM</name>
<dbReference type="Gene3D" id="3.30.2350.10">
    <property type="entry name" value="Pseudouridine synthase"/>
    <property type="match status" value="1"/>
</dbReference>
<dbReference type="GO" id="GO:1990481">
    <property type="term" value="P:mRNA pseudouridine synthesis"/>
    <property type="evidence" value="ECO:0007669"/>
    <property type="project" value="TreeGrafter"/>
</dbReference>
<protein>
    <recommendedName>
        <fullName evidence="5">tRNA pseudouridine synthase B</fullName>
        <ecNumber evidence="5">5.4.99.25</ecNumber>
    </recommendedName>
    <alternativeName>
        <fullName evidence="5">tRNA pseudouridine(55) synthase</fullName>
        <shortName evidence="5">Psi55 synthase</shortName>
    </alternativeName>
    <alternativeName>
        <fullName evidence="5">tRNA pseudouridylate synthase</fullName>
    </alternativeName>
    <alternativeName>
        <fullName evidence="5">tRNA-uridine isomerase</fullName>
    </alternativeName>
</protein>
<feature type="domain" description="Pseudouridine synthase II N-terminal" evidence="6">
    <location>
        <begin position="27"/>
        <end position="175"/>
    </location>
</feature>
<dbReference type="PANTHER" id="PTHR13767:SF2">
    <property type="entry name" value="PSEUDOURIDYLATE SYNTHASE TRUB1"/>
    <property type="match status" value="1"/>
</dbReference>
<dbReference type="GO" id="GO:0003723">
    <property type="term" value="F:RNA binding"/>
    <property type="evidence" value="ECO:0007669"/>
    <property type="project" value="InterPro"/>
</dbReference>
<evidence type="ECO:0000313" key="9">
    <source>
        <dbReference type="Proteomes" id="UP000446348"/>
    </source>
</evidence>
<gene>
    <name evidence="5 8" type="primary">truB</name>
    <name evidence="8" type="ORF">D3Z39_06590</name>
</gene>
<dbReference type="Pfam" id="PF01509">
    <property type="entry name" value="TruB_N"/>
    <property type="match status" value="1"/>
</dbReference>
<dbReference type="AlphaFoldDB" id="A0A845REJ8"/>
<dbReference type="SUPFAM" id="SSF55120">
    <property type="entry name" value="Pseudouridine synthase"/>
    <property type="match status" value="1"/>
</dbReference>
<evidence type="ECO:0000259" key="6">
    <source>
        <dbReference type="Pfam" id="PF01509"/>
    </source>
</evidence>
<evidence type="ECO:0000256" key="4">
    <source>
        <dbReference type="ARBA" id="ARBA00023235"/>
    </source>
</evidence>
<keyword evidence="3 5" id="KW-0819">tRNA processing</keyword>
<comment type="function">
    <text evidence="5">Responsible for synthesis of pseudouridine from uracil-55 in the psi GC loop of transfer RNAs.</text>
</comment>
<dbReference type="Pfam" id="PF16198">
    <property type="entry name" value="TruB_C_2"/>
    <property type="match status" value="1"/>
</dbReference>
<evidence type="ECO:0000256" key="2">
    <source>
        <dbReference type="ARBA" id="ARBA00005642"/>
    </source>
</evidence>
<evidence type="ECO:0000256" key="5">
    <source>
        <dbReference type="HAMAP-Rule" id="MF_01080"/>
    </source>
</evidence>
<feature type="domain" description="tRNA pseudouridylate synthase B C-terminal" evidence="7">
    <location>
        <begin position="176"/>
        <end position="234"/>
    </location>
</feature>
<dbReference type="InterPro" id="IPR020103">
    <property type="entry name" value="PsdUridine_synth_cat_dom_sf"/>
</dbReference>
<comment type="catalytic activity">
    <reaction evidence="1 5">
        <text>uridine(55) in tRNA = pseudouridine(55) in tRNA</text>
        <dbReference type="Rhea" id="RHEA:42532"/>
        <dbReference type="Rhea" id="RHEA-COMP:10101"/>
        <dbReference type="Rhea" id="RHEA-COMP:10102"/>
        <dbReference type="ChEBI" id="CHEBI:65314"/>
        <dbReference type="ChEBI" id="CHEBI:65315"/>
        <dbReference type="EC" id="5.4.99.25"/>
    </reaction>
</comment>